<feature type="region of interest" description="Disordered" evidence="1">
    <location>
        <begin position="82"/>
        <end position="106"/>
    </location>
</feature>
<feature type="non-terminal residue" evidence="3">
    <location>
        <position position="1"/>
    </location>
</feature>
<dbReference type="AlphaFoldDB" id="M0NMK7"/>
<proteinExistence type="predicted"/>
<dbReference type="EMBL" id="AOJG01000040">
    <property type="protein sequence ID" value="EMA57900.1"/>
    <property type="molecule type" value="Genomic_DNA"/>
</dbReference>
<accession>M0NMK7</accession>
<evidence type="ECO:0000313" key="3">
    <source>
        <dbReference type="EMBL" id="EMA57900.1"/>
    </source>
</evidence>
<dbReference type="PATRIC" id="fig|1227482.3.peg.2998"/>
<dbReference type="STRING" id="1227482.C469_14851"/>
<organism evidence="3 4">
    <name type="scientific">Halorubrum lipolyticum DSM 21995</name>
    <dbReference type="NCBI Taxonomy" id="1227482"/>
    <lineage>
        <taxon>Archaea</taxon>
        <taxon>Methanobacteriati</taxon>
        <taxon>Methanobacteriota</taxon>
        <taxon>Stenosarchaea group</taxon>
        <taxon>Halobacteria</taxon>
        <taxon>Halobacteriales</taxon>
        <taxon>Haloferacaceae</taxon>
        <taxon>Halorubrum</taxon>
    </lineage>
</organism>
<keyword evidence="2" id="KW-0812">Transmembrane</keyword>
<keyword evidence="2" id="KW-0472">Membrane</keyword>
<keyword evidence="2" id="KW-1133">Transmembrane helix</keyword>
<evidence type="ECO:0000256" key="2">
    <source>
        <dbReference type="SAM" id="Phobius"/>
    </source>
</evidence>
<protein>
    <submittedName>
        <fullName evidence="3">MATE efflux family protein</fullName>
    </submittedName>
</protein>
<evidence type="ECO:0000256" key="1">
    <source>
        <dbReference type="SAM" id="MobiDB-lite"/>
    </source>
</evidence>
<gene>
    <name evidence="3" type="ORF">C469_14851</name>
</gene>
<sequence>IVALTFGFIGIMRAYTGSFRGAGKTLTAAAISVLMLGLVRFPIAWVAAGRIGETGVWLSFALSNVVGAVIAYAWYRRGTWRSGDLTDRGAAVDADEPAAAAESTDD</sequence>
<evidence type="ECO:0000313" key="4">
    <source>
        <dbReference type="Proteomes" id="UP000011650"/>
    </source>
</evidence>
<keyword evidence="4" id="KW-1185">Reference proteome</keyword>
<feature type="compositionally biased region" description="Low complexity" evidence="1">
    <location>
        <begin position="97"/>
        <end position="106"/>
    </location>
</feature>
<reference evidence="3 4" key="1">
    <citation type="journal article" date="2014" name="PLoS Genet.">
        <title>Phylogenetically driven sequencing of extremely halophilic archaea reveals strategies for static and dynamic osmo-response.</title>
        <authorList>
            <person name="Becker E.A."/>
            <person name="Seitzer P.M."/>
            <person name="Tritt A."/>
            <person name="Larsen D."/>
            <person name="Krusor M."/>
            <person name="Yao A.I."/>
            <person name="Wu D."/>
            <person name="Madern D."/>
            <person name="Eisen J.A."/>
            <person name="Darling A.E."/>
            <person name="Facciotti M.T."/>
        </authorList>
    </citation>
    <scope>NUCLEOTIDE SEQUENCE [LARGE SCALE GENOMIC DNA]</scope>
    <source>
        <strain evidence="3 4">DSM 21995</strain>
    </source>
</reference>
<name>M0NMK7_9EURY</name>
<comment type="caution">
    <text evidence="3">The sequence shown here is derived from an EMBL/GenBank/DDBJ whole genome shotgun (WGS) entry which is preliminary data.</text>
</comment>
<dbReference type="Proteomes" id="UP000011650">
    <property type="component" value="Unassembled WGS sequence"/>
</dbReference>
<feature type="transmembrane region" description="Helical" evidence="2">
    <location>
        <begin position="26"/>
        <end position="48"/>
    </location>
</feature>
<feature type="transmembrane region" description="Helical" evidence="2">
    <location>
        <begin position="54"/>
        <end position="75"/>
    </location>
</feature>